<sequence>MVGTYAEDMAGLSGVDNLWGGDTNEAQSLLGSYAVKYEVKSVDPDGSLVVRYTLTNDTDMESALPGYWGWQERLNHDRGPGRDIKEAMTWTERIGPDGEPRE</sequence>
<dbReference type="EMBL" id="BAAATJ010000018">
    <property type="protein sequence ID" value="GAA2406787.1"/>
    <property type="molecule type" value="Genomic_DNA"/>
</dbReference>
<evidence type="ECO:0000313" key="1">
    <source>
        <dbReference type="EMBL" id="GAA2406787.1"/>
    </source>
</evidence>
<protein>
    <submittedName>
        <fullName evidence="1">Uncharacterized protein</fullName>
    </submittedName>
</protein>
<organism evidence="1 2">
    <name type="scientific">Streptomyces glaucosporus</name>
    <dbReference type="NCBI Taxonomy" id="284044"/>
    <lineage>
        <taxon>Bacteria</taxon>
        <taxon>Bacillati</taxon>
        <taxon>Actinomycetota</taxon>
        <taxon>Actinomycetes</taxon>
        <taxon>Kitasatosporales</taxon>
        <taxon>Streptomycetaceae</taxon>
        <taxon>Streptomyces</taxon>
    </lineage>
</organism>
<dbReference type="Proteomes" id="UP001500058">
    <property type="component" value="Unassembled WGS sequence"/>
</dbReference>
<reference evidence="1 2" key="1">
    <citation type="journal article" date="2019" name="Int. J. Syst. Evol. Microbiol.">
        <title>The Global Catalogue of Microorganisms (GCM) 10K type strain sequencing project: providing services to taxonomists for standard genome sequencing and annotation.</title>
        <authorList>
            <consortium name="The Broad Institute Genomics Platform"/>
            <consortium name="The Broad Institute Genome Sequencing Center for Infectious Disease"/>
            <person name="Wu L."/>
            <person name="Ma J."/>
        </authorList>
    </citation>
    <scope>NUCLEOTIDE SEQUENCE [LARGE SCALE GENOMIC DNA]</scope>
    <source>
        <strain evidence="1 2">JCM 6921</strain>
    </source>
</reference>
<gene>
    <name evidence="1" type="ORF">GCM10010420_38560</name>
</gene>
<comment type="caution">
    <text evidence="1">The sequence shown here is derived from an EMBL/GenBank/DDBJ whole genome shotgun (WGS) entry which is preliminary data.</text>
</comment>
<accession>A0ABN3ILW9</accession>
<keyword evidence="2" id="KW-1185">Reference proteome</keyword>
<proteinExistence type="predicted"/>
<name>A0ABN3ILW9_9ACTN</name>
<evidence type="ECO:0000313" key="2">
    <source>
        <dbReference type="Proteomes" id="UP001500058"/>
    </source>
</evidence>